<evidence type="ECO:0000259" key="7">
    <source>
        <dbReference type="Pfam" id="PF06271"/>
    </source>
</evidence>
<dbReference type="Pfam" id="PF06271">
    <property type="entry name" value="RDD"/>
    <property type="match status" value="1"/>
</dbReference>
<evidence type="ECO:0000256" key="4">
    <source>
        <dbReference type="ARBA" id="ARBA00022989"/>
    </source>
</evidence>
<proteinExistence type="predicted"/>
<feature type="transmembrane region" description="Helical" evidence="6">
    <location>
        <begin position="73"/>
        <end position="97"/>
    </location>
</feature>
<accession>A0ABP8APF0</accession>
<dbReference type="InterPro" id="IPR051791">
    <property type="entry name" value="Pra-immunoreactive"/>
</dbReference>
<organism evidence="8 9">
    <name type="scientific">Streptosporangium oxazolinicum</name>
    <dbReference type="NCBI Taxonomy" id="909287"/>
    <lineage>
        <taxon>Bacteria</taxon>
        <taxon>Bacillati</taxon>
        <taxon>Actinomycetota</taxon>
        <taxon>Actinomycetes</taxon>
        <taxon>Streptosporangiales</taxon>
        <taxon>Streptosporangiaceae</taxon>
        <taxon>Streptosporangium</taxon>
    </lineage>
</organism>
<evidence type="ECO:0000313" key="9">
    <source>
        <dbReference type="Proteomes" id="UP001501251"/>
    </source>
</evidence>
<dbReference type="PANTHER" id="PTHR36115">
    <property type="entry name" value="PROLINE-RICH ANTIGEN HOMOLOG-RELATED"/>
    <property type="match status" value="1"/>
</dbReference>
<evidence type="ECO:0000256" key="1">
    <source>
        <dbReference type="ARBA" id="ARBA00004651"/>
    </source>
</evidence>
<evidence type="ECO:0000313" key="8">
    <source>
        <dbReference type="EMBL" id="GAA4187353.1"/>
    </source>
</evidence>
<protein>
    <recommendedName>
        <fullName evidence="7">RDD domain-containing protein</fullName>
    </recommendedName>
</protein>
<dbReference type="Proteomes" id="UP001501251">
    <property type="component" value="Unassembled WGS sequence"/>
</dbReference>
<keyword evidence="5 6" id="KW-0472">Membrane</keyword>
<gene>
    <name evidence="8" type="ORF">GCM10022252_20710</name>
</gene>
<name>A0ABP8APF0_9ACTN</name>
<feature type="transmembrane region" description="Helical" evidence="6">
    <location>
        <begin position="20"/>
        <end position="41"/>
    </location>
</feature>
<keyword evidence="4 6" id="KW-1133">Transmembrane helix</keyword>
<keyword evidence="2" id="KW-1003">Cell membrane</keyword>
<dbReference type="EMBL" id="BAABAQ010000003">
    <property type="protein sequence ID" value="GAA4187353.1"/>
    <property type="molecule type" value="Genomic_DNA"/>
</dbReference>
<keyword evidence="3 6" id="KW-0812">Transmembrane</keyword>
<evidence type="ECO:0000256" key="5">
    <source>
        <dbReference type="ARBA" id="ARBA00023136"/>
    </source>
</evidence>
<evidence type="ECO:0000256" key="6">
    <source>
        <dbReference type="SAM" id="Phobius"/>
    </source>
</evidence>
<keyword evidence="9" id="KW-1185">Reference proteome</keyword>
<sequence length="153" mass="16614">MSEKSVLVSYLNPYAGNPNWPIEVAVTVLFAAYFWVQHALWGQTLGKRLCRLKVVSSVTGGPPSLRHAGIRALAYPAMMSVPYIGVLINLVDMLWIFGDSKRRCLHDVIAKTVVIDLGGPNRNRLGGSGFLFGLGIIVALFAAFVLVSMLVAL</sequence>
<feature type="transmembrane region" description="Helical" evidence="6">
    <location>
        <begin position="130"/>
        <end position="152"/>
    </location>
</feature>
<comment type="subcellular location">
    <subcellularLocation>
        <location evidence="1">Cell membrane</location>
        <topology evidence="1">Multi-pass membrane protein</topology>
    </subcellularLocation>
</comment>
<reference evidence="9" key="1">
    <citation type="journal article" date="2019" name="Int. J. Syst. Evol. Microbiol.">
        <title>The Global Catalogue of Microorganisms (GCM) 10K type strain sequencing project: providing services to taxonomists for standard genome sequencing and annotation.</title>
        <authorList>
            <consortium name="The Broad Institute Genomics Platform"/>
            <consortium name="The Broad Institute Genome Sequencing Center for Infectious Disease"/>
            <person name="Wu L."/>
            <person name="Ma J."/>
        </authorList>
    </citation>
    <scope>NUCLEOTIDE SEQUENCE [LARGE SCALE GENOMIC DNA]</scope>
    <source>
        <strain evidence="9">JCM 17388</strain>
    </source>
</reference>
<evidence type="ECO:0000256" key="2">
    <source>
        <dbReference type="ARBA" id="ARBA00022475"/>
    </source>
</evidence>
<comment type="caution">
    <text evidence="8">The sequence shown here is derived from an EMBL/GenBank/DDBJ whole genome shotgun (WGS) entry which is preliminary data.</text>
</comment>
<dbReference type="InterPro" id="IPR010432">
    <property type="entry name" value="RDD"/>
</dbReference>
<feature type="domain" description="RDD" evidence="7">
    <location>
        <begin position="17"/>
        <end position="111"/>
    </location>
</feature>
<evidence type="ECO:0000256" key="3">
    <source>
        <dbReference type="ARBA" id="ARBA00022692"/>
    </source>
</evidence>